<evidence type="ECO:0000313" key="2">
    <source>
        <dbReference type="EMBL" id="MBW74553.1"/>
    </source>
</evidence>
<protein>
    <submittedName>
        <fullName evidence="2">Putative secreted protein</fullName>
    </submittedName>
</protein>
<name>A0A2M4DAD9_ANODA</name>
<dbReference type="AlphaFoldDB" id="A0A2M4DAD9"/>
<organism evidence="2">
    <name type="scientific">Anopheles darlingi</name>
    <name type="common">Mosquito</name>
    <dbReference type="NCBI Taxonomy" id="43151"/>
    <lineage>
        <taxon>Eukaryota</taxon>
        <taxon>Metazoa</taxon>
        <taxon>Ecdysozoa</taxon>
        <taxon>Arthropoda</taxon>
        <taxon>Hexapoda</taxon>
        <taxon>Insecta</taxon>
        <taxon>Pterygota</taxon>
        <taxon>Neoptera</taxon>
        <taxon>Endopterygota</taxon>
        <taxon>Diptera</taxon>
        <taxon>Nematocera</taxon>
        <taxon>Culicoidea</taxon>
        <taxon>Culicidae</taxon>
        <taxon>Anophelinae</taxon>
        <taxon>Anopheles</taxon>
    </lineage>
</organism>
<accession>A0A2M4DAD9</accession>
<proteinExistence type="predicted"/>
<feature type="compositionally biased region" description="Basic residues" evidence="1">
    <location>
        <begin position="65"/>
        <end position="77"/>
    </location>
</feature>
<feature type="region of interest" description="Disordered" evidence="1">
    <location>
        <begin position="56"/>
        <end position="93"/>
    </location>
</feature>
<evidence type="ECO:0000256" key="1">
    <source>
        <dbReference type="SAM" id="MobiDB-lite"/>
    </source>
</evidence>
<sequence>MPIGVKIIIQMFTIAIAFGKQSLDPFCGMLFAFSTEFVEGSSPFIRSRHSMMRVLSDATVGPPQKKTHQKTQQKNGHRSLDTSECSERVAVLE</sequence>
<dbReference type="EMBL" id="GGFL01010375">
    <property type="protein sequence ID" value="MBW74553.1"/>
    <property type="molecule type" value="Transcribed_RNA"/>
</dbReference>
<feature type="compositionally biased region" description="Basic and acidic residues" evidence="1">
    <location>
        <begin position="78"/>
        <end position="87"/>
    </location>
</feature>
<reference evidence="2" key="1">
    <citation type="submission" date="2018-01" db="EMBL/GenBank/DDBJ databases">
        <title>An insight into the sialome of Amazonian anophelines.</title>
        <authorList>
            <person name="Ribeiro J.M."/>
            <person name="Scarpassa V."/>
            <person name="Calvo E."/>
        </authorList>
    </citation>
    <scope>NUCLEOTIDE SEQUENCE</scope>
</reference>